<reference evidence="2 3" key="1">
    <citation type="submission" date="2019-07" db="EMBL/GenBank/DDBJ databases">
        <title>Genome sequencing of lignin-degrading bacterial isolates.</title>
        <authorList>
            <person name="Gladden J."/>
        </authorList>
    </citation>
    <scope>NUCLEOTIDE SEQUENCE [LARGE SCALE GENOMIC DNA]</scope>
    <source>
        <strain evidence="2 3">J19</strain>
    </source>
</reference>
<accession>A0A562E4M8</accession>
<protein>
    <submittedName>
        <fullName evidence="2">Uncharacterized protein</fullName>
    </submittedName>
</protein>
<keyword evidence="3" id="KW-1185">Reference proteome</keyword>
<proteinExistence type="predicted"/>
<sequence length="54" mass="5354">MPIPATSKSPSFRPRLLATGLAALLAAGCASVPATTSAPEHAAALALLEQGQAR</sequence>
<keyword evidence="1" id="KW-0732">Signal</keyword>
<organism evidence="2 3">
    <name type="scientific">Pseudoxanthomonas taiwanensis J19</name>
    <dbReference type="NCBI Taxonomy" id="935569"/>
    <lineage>
        <taxon>Bacteria</taxon>
        <taxon>Pseudomonadati</taxon>
        <taxon>Pseudomonadota</taxon>
        <taxon>Gammaproteobacteria</taxon>
        <taxon>Lysobacterales</taxon>
        <taxon>Lysobacteraceae</taxon>
        <taxon>Pseudoxanthomonas</taxon>
    </lineage>
</organism>
<dbReference type="Proteomes" id="UP000321583">
    <property type="component" value="Unassembled WGS sequence"/>
</dbReference>
<comment type="caution">
    <text evidence="2">The sequence shown here is derived from an EMBL/GenBank/DDBJ whole genome shotgun (WGS) entry which is preliminary data.</text>
</comment>
<evidence type="ECO:0000313" key="3">
    <source>
        <dbReference type="Proteomes" id="UP000321583"/>
    </source>
</evidence>
<name>A0A562E4M8_9GAMM</name>
<dbReference type="EMBL" id="VLJS01000018">
    <property type="protein sequence ID" value="TWH16780.1"/>
    <property type="molecule type" value="Genomic_DNA"/>
</dbReference>
<evidence type="ECO:0000256" key="1">
    <source>
        <dbReference type="SAM" id="SignalP"/>
    </source>
</evidence>
<evidence type="ECO:0000313" key="2">
    <source>
        <dbReference type="EMBL" id="TWH16780.1"/>
    </source>
</evidence>
<feature type="signal peptide" evidence="1">
    <location>
        <begin position="1"/>
        <end position="34"/>
    </location>
</feature>
<dbReference type="AlphaFoldDB" id="A0A562E4M8"/>
<feature type="chain" id="PRO_5022141509" evidence="1">
    <location>
        <begin position="35"/>
        <end position="54"/>
    </location>
</feature>
<gene>
    <name evidence="2" type="ORF">L613_011400000010</name>
</gene>
<feature type="non-terminal residue" evidence="2">
    <location>
        <position position="54"/>
    </location>
</feature>